<feature type="transmembrane region" description="Helical" evidence="7">
    <location>
        <begin position="129"/>
        <end position="149"/>
    </location>
</feature>
<dbReference type="PANTHER" id="PTHR38459:SF1">
    <property type="entry name" value="PROPHAGE BACTOPRENOL-LINKED GLUCOSE TRANSLOCASE HOMOLOG"/>
    <property type="match status" value="1"/>
</dbReference>
<dbReference type="Pfam" id="PF04138">
    <property type="entry name" value="GtrA_DPMS_TM"/>
    <property type="match status" value="1"/>
</dbReference>
<keyword evidence="4 7" id="KW-1133">Transmembrane helix</keyword>
<evidence type="ECO:0000256" key="7">
    <source>
        <dbReference type="SAM" id="Phobius"/>
    </source>
</evidence>
<feature type="domain" description="GtrA/DPMS transmembrane" evidence="8">
    <location>
        <begin position="41"/>
        <end position="154"/>
    </location>
</feature>
<keyword evidence="3 7" id="KW-0812">Transmembrane</keyword>
<comment type="similarity">
    <text evidence="2">Belongs to the GtrA family.</text>
</comment>
<evidence type="ECO:0000313" key="9">
    <source>
        <dbReference type="EMBL" id="MCQ1949506.1"/>
    </source>
</evidence>
<organism evidence="9 10">
    <name type="scientific">Arthrobacter jinronghuae</name>
    <dbReference type="NCBI Taxonomy" id="2964609"/>
    <lineage>
        <taxon>Bacteria</taxon>
        <taxon>Bacillati</taxon>
        <taxon>Actinomycetota</taxon>
        <taxon>Actinomycetes</taxon>
        <taxon>Micrococcales</taxon>
        <taxon>Micrococcaceae</taxon>
        <taxon>Arthrobacter</taxon>
    </lineage>
</organism>
<dbReference type="PANTHER" id="PTHR38459">
    <property type="entry name" value="PROPHAGE BACTOPRENOL-LINKED GLUCOSE TRANSLOCASE HOMOLOG"/>
    <property type="match status" value="1"/>
</dbReference>
<name>A0ABT1NP51_9MICC</name>
<evidence type="ECO:0000256" key="2">
    <source>
        <dbReference type="ARBA" id="ARBA00009399"/>
    </source>
</evidence>
<dbReference type="Proteomes" id="UP001206924">
    <property type="component" value="Unassembled WGS sequence"/>
</dbReference>
<comment type="subcellular location">
    <subcellularLocation>
        <location evidence="1">Membrane</location>
        <topology evidence="1">Multi-pass membrane protein</topology>
    </subcellularLocation>
</comment>
<keyword evidence="10" id="KW-1185">Reference proteome</keyword>
<evidence type="ECO:0000259" key="8">
    <source>
        <dbReference type="Pfam" id="PF04138"/>
    </source>
</evidence>
<evidence type="ECO:0000256" key="1">
    <source>
        <dbReference type="ARBA" id="ARBA00004141"/>
    </source>
</evidence>
<comment type="caution">
    <text evidence="9">The sequence shown here is derived from an EMBL/GenBank/DDBJ whole genome shotgun (WGS) entry which is preliminary data.</text>
</comment>
<proteinExistence type="inferred from homology"/>
<protein>
    <submittedName>
        <fullName evidence="9">GtrA family protein</fullName>
    </submittedName>
</protein>
<evidence type="ECO:0000256" key="6">
    <source>
        <dbReference type="SAM" id="MobiDB-lite"/>
    </source>
</evidence>
<gene>
    <name evidence="9" type="ORF">NNX28_06120</name>
</gene>
<dbReference type="InterPro" id="IPR007267">
    <property type="entry name" value="GtrA_DPMS_TM"/>
</dbReference>
<dbReference type="RefSeq" id="WP_255865151.1">
    <property type="nucleotide sequence ID" value="NZ_CP104263.1"/>
</dbReference>
<sequence length="163" mass="17933">MSNDKDLGLRPPVSPHPEPYRGRITSPASRLRNLILGPAGRYLLVGGVSFAVDFFLLVLLHEYFGVELWLATPIAFLTSFAANYFLSRFFTFAGSGARGTSFVKYVALVLFNTVAASLIVSGFEAVGSSYMLGKVASTAMMTVWNYFLYKHFVFAQNKAPRVA</sequence>
<dbReference type="InterPro" id="IPR051401">
    <property type="entry name" value="GtrA_CellWall_Glycosyl"/>
</dbReference>
<evidence type="ECO:0000256" key="4">
    <source>
        <dbReference type="ARBA" id="ARBA00022989"/>
    </source>
</evidence>
<keyword evidence="5 7" id="KW-0472">Membrane</keyword>
<reference evidence="9 10" key="1">
    <citation type="submission" date="2022-07" db="EMBL/GenBank/DDBJ databases">
        <title>Novel species in genus Arthrobacter.</title>
        <authorList>
            <person name="Liu Y."/>
        </authorList>
    </citation>
    <scope>NUCLEOTIDE SEQUENCE [LARGE SCALE GENOMIC DNA]</scope>
    <source>
        <strain evidence="10">zg-Y859</strain>
    </source>
</reference>
<accession>A0ABT1NP51</accession>
<evidence type="ECO:0000256" key="5">
    <source>
        <dbReference type="ARBA" id="ARBA00023136"/>
    </source>
</evidence>
<feature type="transmembrane region" description="Helical" evidence="7">
    <location>
        <begin position="42"/>
        <end position="64"/>
    </location>
</feature>
<feature type="transmembrane region" description="Helical" evidence="7">
    <location>
        <begin position="102"/>
        <end position="123"/>
    </location>
</feature>
<evidence type="ECO:0000313" key="10">
    <source>
        <dbReference type="Proteomes" id="UP001206924"/>
    </source>
</evidence>
<evidence type="ECO:0000256" key="3">
    <source>
        <dbReference type="ARBA" id="ARBA00022692"/>
    </source>
</evidence>
<feature type="region of interest" description="Disordered" evidence="6">
    <location>
        <begin position="1"/>
        <end position="21"/>
    </location>
</feature>
<feature type="transmembrane region" description="Helical" evidence="7">
    <location>
        <begin position="70"/>
        <end position="90"/>
    </location>
</feature>
<dbReference type="EMBL" id="JANFLP010000006">
    <property type="protein sequence ID" value="MCQ1949506.1"/>
    <property type="molecule type" value="Genomic_DNA"/>
</dbReference>